<dbReference type="FunFam" id="3.30.70.330:FF:000001">
    <property type="entry name" value="50S ribosomal protein L23"/>
    <property type="match status" value="1"/>
</dbReference>
<evidence type="ECO:0000256" key="5">
    <source>
        <dbReference type="ARBA" id="ARBA00023274"/>
    </source>
</evidence>
<comment type="function">
    <text evidence="6">One of the early assembly proteins it binds 23S rRNA. One of the proteins that surrounds the polypeptide exit tunnel on the outside of the ribosome. Forms the main docking site for trigger factor binding to the ribosome.</text>
</comment>
<reference evidence="8" key="1">
    <citation type="submission" date="2019-02" db="EMBL/GenBank/DDBJ databases">
        <authorList>
            <person name="Gruber-Vodicka R. H."/>
            <person name="Seah K. B. B."/>
        </authorList>
    </citation>
    <scope>NUCLEOTIDE SEQUENCE</scope>
    <source>
        <strain evidence="7">BECK_BZ197</strain>
        <strain evidence="9">BECK_BZ198</strain>
        <strain evidence="8">BECK_BZ199</strain>
    </source>
</reference>
<proteinExistence type="inferred from homology"/>
<dbReference type="SUPFAM" id="SSF54189">
    <property type="entry name" value="Ribosomal proteins S24e, L23 and L15e"/>
    <property type="match status" value="1"/>
</dbReference>
<organism evidence="8">
    <name type="scientific">Candidatus Kentrum sp. MB</name>
    <dbReference type="NCBI Taxonomy" id="2138164"/>
    <lineage>
        <taxon>Bacteria</taxon>
        <taxon>Pseudomonadati</taxon>
        <taxon>Pseudomonadota</taxon>
        <taxon>Gammaproteobacteria</taxon>
        <taxon>Candidatus Kentrum</taxon>
    </lineage>
</organism>
<gene>
    <name evidence="6" type="primary">rplW</name>
    <name evidence="7" type="ORF">BECKMB1821G_GA0114241_104026</name>
    <name evidence="9" type="ORF">BECKMB1821H_GA0114242_103126</name>
    <name evidence="8" type="ORF">BECKMB1821I_GA0114274_103125</name>
</gene>
<accession>A0A450XSJ8</accession>
<dbReference type="NCBIfam" id="NF004359">
    <property type="entry name" value="PRK05738.1-3"/>
    <property type="match status" value="1"/>
</dbReference>
<dbReference type="GO" id="GO:1990904">
    <property type="term" value="C:ribonucleoprotein complex"/>
    <property type="evidence" value="ECO:0007669"/>
    <property type="project" value="UniProtKB-KW"/>
</dbReference>
<comment type="subunit">
    <text evidence="6">Part of the 50S ribosomal subunit. Contacts protein L29, and trigger factor when it is bound to the ribosome.</text>
</comment>
<dbReference type="AlphaFoldDB" id="A0A450XSJ8"/>
<dbReference type="Pfam" id="PF00276">
    <property type="entry name" value="Ribosomal_L23"/>
    <property type="match status" value="1"/>
</dbReference>
<dbReference type="HAMAP" id="MF_01369_B">
    <property type="entry name" value="Ribosomal_uL23_B"/>
    <property type="match status" value="1"/>
</dbReference>
<dbReference type="PANTHER" id="PTHR11620">
    <property type="entry name" value="60S RIBOSOMAL PROTEIN L23A"/>
    <property type="match status" value="1"/>
</dbReference>
<evidence type="ECO:0000256" key="2">
    <source>
        <dbReference type="ARBA" id="ARBA00022730"/>
    </source>
</evidence>
<keyword evidence="4 6" id="KW-0689">Ribosomal protein</keyword>
<dbReference type="GO" id="GO:0019843">
    <property type="term" value="F:rRNA binding"/>
    <property type="evidence" value="ECO:0007669"/>
    <property type="project" value="UniProtKB-UniRule"/>
</dbReference>
<evidence type="ECO:0000256" key="4">
    <source>
        <dbReference type="ARBA" id="ARBA00022980"/>
    </source>
</evidence>
<dbReference type="GO" id="GO:0003735">
    <property type="term" value="F:structural constituent of ribosome"/>
    <property type="evidence" value="ECO:0007669"/>
    <property type="project" value="InterPro"/>
</dbReference>
<evidence type="ECO:0000313" key="8">
    <source>
        <dbReference type="EMBL" id="VFK32260.1"/>
    </source>
</evidence>
<dbReference type="InterPro" id="IPR012677">
    <property type="entry name" value="Nucleotide-bd_a/b_plait_sf"/>
</dbReference>
<dbReference type="EMBL" id="CAADGH010000031">
    <property type="protein sequence ID" value="VFK75777.1"/>
    <property type="molecule type" value="Genomic_DNA"/>
</dbReference>
<dbReference type="EMBL" id="CAADFQ010000031">
    <property type="protein sequence ID" value="VFK32260.1"/>
    <property type="molecule type" value="Genomic_DNA"/>
</dbReference>
<keyword evidence="2 6" id="KW-0699">rRNA-binding</keyword>
<evidence type="ECO:0000256" key="6">
    <source>
        <dbReference type="HAMAP-Rule" id="MF_01369"/>
    </source>
</evidence>
<dbReference type="NCBIfam" id="NF004363">
    <property type="entry name" value="PRK05738.2-4"/>
    <property type="match status" value="1"/>
</dbReference>
<evidence type="ECO:0000313" key="9">
    <source>
        <dbReference type="EMBL" id="VFK75777.1"/>
    </source>
</evidence>
<protein>
    <recommendedName>
        <fullName evidence="6">Large ribosomal subunit protein uL23</fullName>
    </recommendedName>
</protein>
<keyword evidence="5 6" id="KW-0687">Ribonucleoprotein</keyword>
<dbReference type="GO" id="GO:0006412">
    <property type="term" value="P:translation"/>
    <property type="evidence" value="ECO:0007669"/>
    <property type="project" value="UniProtKB-UniRule"/>
</dbReference>
<dbReference type="Gene3D" id="3.30.70.330">
    <property type="match status" value="1"/>
</dbReference>
<keyword evidence="3 6" id="KW-0694">RNA-binding</keyword>
<sequence>MKQNRVMEVLQFPHLSEKSERMGNKYHQIVFRIAVDANKFEIKRAVEEIFKLKVKKVCTLNVKGKRKLVKGSHGRRFGHRANWKKAYVMLEGSDDFDFSSIMSVP</sequence>
<dbReference type="GO" id="GO:0005840">
    <property type="term" value="C:ribosome"/>
    <property type="evidence" value="ECO:0007669"/>
    <property type="project" value="UniProtKB-KW"/>
</dbReference>
<dbReference type="EMBL" id="CAADFO010000040">
    <property type="protein sequence ID" value="VFK28682.1"/>
    <property type="molecule type" value="Genomic_DNA"/>
</dbReference>
<name>A0A450XSJ8_9GAMM</name>
<evidence type="ECO:0000256" key="1">
    <source>
        <dbReference type="ARBA" id="ARBA00006700"/>
    </source>
</evidence>
<comment type="similarity">
    <text evidence="1 6">Belongs to the universal ribosomal protein uL23 family.</text>
</comment>
<dbReference type="InterPro" id="IPR012678">
    <property type="entry name" value="Ribosomal_uL23/eL15/eS24_sf"/>
</dbReference>
<evidence type="ECO:0000256" key="3">
    <source>
        <dbReference type="ARBA" id="ARBA00022884"/>
    </source>
</evidence>
<evidence type="ECO:0000313" key="7">
    <source>
        <dbReference type="EMBL" id="VFK28682.1"/>
    </source>
</evidence>
<dbReference type="InterPro" id="IPR013025">
    <property type="entry name" value="Ribosomal_uL23-like"/>
</dbReference>